<proteinExistence type="predicted"/>
<keyword evidence="2" id="KW-1185">Reference proteome</keyword>
<evidence type="ECO:0000313" key="2">
    <source>
        <dbReference type="Proteomes" id="UP000015545"/>
    </source>
</evidence>
<dbReference type="OrthoDB" id="34520at10239"/>
<dbReference type="EMBL" id="KF147891">
    <property type="protein sequence ID" value="AGS81958.1"/>
    <property type="molecule type" value="Genomic_DNA"/>
</dbReference>
<dbReference type="RefSeq" id="YP_008433405.1">
    <property type="nucleotide sequence ID" value="NC_022096.1"/>
</dbReference>
<dbReference type="KEGG" id="vg:16574760"/>
<reference evidence="1 2" key="1">
    <citation type="journal article" date="2014" name="Genome Announc.">
        <title>Complete Genome Sequence of the Novel Giant Pseudomonas Phage PaBG.</title>
        <authorList>
            <person name="Sykilinda N.N."/>
            <person name="Bondar A.A."/>
            <person name="Gorshkova A.S."/>
            <person name="Kurochkina L.P."/>
            <person name="Kulikov E.E."/>
            <person name="Shneider M.M."/>
            <person name="Kadykov V.A."/>
            <person name="Solovjeva N.V."/>
            <person name="Kabilov M.R."/>
            <person name="Mesyanzhinov V.V."/>
            <person name="Vlassov V.V."/>
            <person name="Drukker V.V."/>
            <person name="Miroshnikov K.A."/>
        </authorList>
    </citation>
    <scope>NUCLEOTIDE SEQUENCE [LARGE SCALE GENOMIC DNA]</scope>
</reference>
<sequence length="167" mass="19450">MPIYDIEEFVQRRSGDRQPIHDWKWHCISLPFGMDTDYCESVSLPFPSFNIKPLFGAGTFTYYPGFEEIQAFDCQFHEDEALRTMKWLTSWKERIRDPETGAFYLPTNYKHDLVFQLLSNNNSPILTATCKNCWPSTKGNWDLNYTSTNGLIKVHQNFSCDGIKLTA</sequence>
<dbReference type="Proteomes" id="UP000015545">
    <property type="component" value="Segment"/>
</dbReference>
<dbReference type="GeneID" id="16574760"/>
<evidence type="ECO:0000313" key="1">
    <source>
        <dbReference type="EMBL" id="AGS81958.1"/>
    </source>
</evidence>
<name>S5WB42_9CAUD</name>
<protein>
    <submittedName>
        <fullName evidence="1">Putative tail tube protein</fullName>
    </submittedName>
</protein>
<accession>S5WB42</accession>
<gene>
    <name evidence="1" type="ORF">PaBG_00074</name>
</gene>
<organism evidence="1 2">
    <name type="scientific">Pseudomonas phage PaBG</name>
    <dbReference type="NCBI Taxonomy" id="1335230"/>
    <lineage>
        <taxon>Viruses</taxon>
        <taxon>Duplodnaviria</taxon>
        <taxon>Heunggongvirae</taxon>
        <taxon>Uroviricota</taxon>
        <taxon>Caudoviricetes</taxon>
        <taxon>Baikalvirus</taxon>
        <taxon>Baikalvirus PaBG</taxon>
    </lineage>
</organism>